<reference evidence="2 3" key="1">
    <citation type="journal article" date="2024" name="J Genomics">
        <title>Draft genome sequencing and assembly of Favolaschia claudopus CIRM-BRFM 2984 isolated from oak limbs.</title>
        <authorList>
            <person name="Navarro D."/>
            <person name="Drula E."/>
            <person name="Chaduli D."/>
            <person name="Cazenave R."/>
            <person name="Ahrendt S."/>
            <person name="Wang J."/>
            <person name="Lipzen A."/>
            <person name="Daum C."/>
            <person name="Barry K."/>
            <person name="Grigoriev I.V."/>
            <person name="Favel A."/>
            <person name="Rosso M.N."/>
            <person name="Martin F."/>
        </authorList>
    </citation>
    <scope>NUCLEOTIDE SEQUENCE [LARGE SCALE GENOMIC DNA]</scope>
    <source>
        <strain evidence="2 3">CIRM-BRFM 2984</strain>
    </source>
</reference>
<dbReference type="EMBL" id="JAWWNJ010000038">
    <property type="protein sequence ID" value="KAK7021505.1"/>
    <property type="molecule type" value="Genomic_DNA"/>
</dbReference>
<comment type="caution">
    <text evidence="2">The sequence shown here is derived from an EMBL/GenBank/DDBJ whole genome shotgun (WGS) entry which is preliminary data.</text>
</comment>
<keyword evidence="3" id="KW-1185">Reference proteome</keyword>
<evidence type="ECO:0000256" key="1">
    <source>
        <dbReference type="SAM" id="MobiDB-lite"/>
    </source>
</evidence>
<name>A0AAW0B6H4_9AGAR</name>
<evidence type="ECO:0000313" key="2">
    <source>
        <dbReference type="EMBL" id="KAK7021505.1"/>
    </source>
</evidence>
<feature type="region of interest" description="Disordered" evidence="1">
    <location>
        <begin position="107"/>
        <end position="128"/>
    </location>
</feature>
<protein>
    <submittedName>
        <fullName evidence="2">Uncharacterized protein</fullName>
    </submittedName>
</protein>
<proteinExistence type="predicted"/>
<gene>
    <name evidence="2" type="ORF">R3P38DRAFT_2780736</name>
</gene>
<dbReference type="AlphaFoldDB" id="A0AAW0B6H4"/>
<sequence>MSLFGHGTAPVNDGRWADQFPPDPLTQVALARVKSTRTRSATEKNLKISFLRAKFKGLLPTYGSFYSSTRKGEHDETTAVVKTTAHFHRNTKSCAEASWGVWAMMSESGDDGDERGGGSVDERGRSMSHAISLKRQGTYLDLLRNAPTIPILAGDTEIQEQNPEKSTKAAQKWTMPIWGDPSTVDFEFRLEPAGEEEEERTWDMGQNYGVFRIIQLQHPSLDLVSIICLRQSLKKK</sequence>
<dbReference type="Proteomes" id="UP001362999">
    <property type="component" value="Unassembled WGS sequence"/>
</dbReference>
<feature type="region of interest" description="Disordered" evidence="1">
    <location>
        <begin position="1"/>
        <end position="20"/>
    </location>
</feature>
<accession>A0AAW0B6H4</accession>
<organism evidence="2 3">
    <name type="scientific">Favolaschia claudopus</name>
    <dbReference type="NCBI Taxonomy" id="2862362"/>
    <lineage>
        <taxon>Eukaryota</taxon>
        <taxon>Fungi</taxon>
        <taxon>Dikarya</taxon>
        <taxon>Basidiomycota</taxon>
        <taxon>Agaricomycotina</taxon>
        <taxon>Agaricomycetes</taxon>
        <taxon>Agaricomycetidae</taxon>
        <taxon>Agaricales</taxon>
        <taxon>Marasmiineae</taxon>
        <taxon>Mycenaceae</taxon>
        <taxon>Favolaschia</taxon>
    </lineage>
</organism>
<evidence type="ECO:0000313" key="3">
    <source>
        <dbReference type="Proteomes" id="UP001362999"/>
    </source>
</evidence>
<feature type="compositionally biased region" description="Basic and acidic residues" evidence="1">
    <location>
        <begin position="114"/>
        <end position="125"/>
    </location>
</feature>